<reference evidence="3" key="2">
    <citation type="submission" date="2020-09" db="EMBL/GenBank/DDBJ databases">
        <authorList>
            <person name="Sun Q."/>
            <person name="Ohkuma M."/>
        </authorList>
    </citation>
    <scope>NUCLEOTIDE SEQUENCE</scope>
    <source>
        <strain evidence="3">JCM 4784</strain>
    </source>
</reference>
<proteinExistence type="predicted"/>
<dbReference type="InterPro" id="IPR015797">
    <property type="entry name" value="NUDIX_hydrolase-like_dom_sf"/>
</dbReference>
<dbReference type="Proteomes" id="UP000608024">
    <property type="component" value="Unassembled WGS sequence"/>
</dbReference>
<dbReference type="InterPro" id="IPR000086">
    <property type="entry name" value="NUDIX_hydrolase_dom"/>
</dbReference>
<evidence type="ECO:0000313" key="3">
    <source>
        <dbReference type="EMBL" id="GHE57485.1"/>
    </source>
</evidence>
<feature type="domain" description="Nudix hydrolase" evidence="2">
    <location>
        <begin position="7"/>
        <end position="135"/>
    </location>
</feature>
<organism evidence="3 4">
    <name type="scientific">Streptomyces longispororuber</name>
    <dbReference type="NCBI Taxonomy" id="68230"/>
    <lineage>
        <taxon>Bacteria</taxon>
        <taxon>Bacillati</taxon>
        <taxon>Actinomycetota</taxon>
        <taxon>Actinomycetes</taxon>
        <taxon>Kitasatosporales</taxon>
        <taxon>Streptomycetaceae</taxon>
        <taxon>Streptomyces</taxon>
    </lineage>
</organism>
<keyword evidence="1" id="KW-0378">Hydrolase</keyword>
<dbReference type="SUPFAM" id="SSF55811">
    <property type="entry name" value="Nudix"/>
    <property type="match status" value="1"/>
</dbReference>
<dbReference type="EMBL" id="BNBT01000034">
    <property type="protein sequence ID" value="GHE57485.1"/>
    <property type="molecule type" value="Genomic_DNA"/>
</dbReference>
<dbReference type="PANTHER" id="PTHR21340:SF0">
    <property type="entry name" value="BIS(5'-NUCLEOSYL)-TETRAPHOSPHATASE [ASYMMETRICAL]"/>
    <property type="match status" value="1"/>
</dbReference>
<dbReference type="PANTHER" id="PTHR21340">
    <property type="entry name" value="DIADENOSINE 5,5-P1,P4-TETRAPHOSPHATE PYROPHOSPHOHYDROLASE MUTT"/>
    <property type="match status" value="1"/>
</dbReference>
<protein>
    <submittedName>
        <fullName evidence="3">DNA mismatch repair protein MutT</fullName>
    </submittedName>
</protein>
<keyword evidence="4" id="KW-1185">Reference proteome</keyword>
<dbReference type="Pfam" id="PF00293">
    <property type="entry name" value="NUDIX"/>
    <property type="match status" value="1"/>
</dbReference>
<evidence type="ECO:0000313" key="4">
    <source>
        <dbReference type="Proteomes" id="UP000608024"/>
    </source>
</evidence>
<dbReference type="PROSITE" id="PS00893">
    <property type="entry name" value="NUDIX_BOX"/>
    <property type="match status" value="1"/>
</dbReference>
<reference evidence="3" key="1">
    <citation type="journal article" date="2014" name="Int. J. Syst. Evol. Microbiol.">
        <title>Complete genome sequence of Corynebacterium casei LMG S-19264T (=DSM 44701T), isolated from a smear-ripened cheese.</title>
        <authorList>
            <consortium name="US DOE Joint Genome Institute (JGI-PGF)"/>
            <person name="Walter F."/>
            <person name="Albersmeier A."/>
            <person name="Kalinowski J."/>
            <person name="Ruckert C."/>
        </authorList>
    </citation>
    <scope>NUCLEOTIDE SEQUENCE</scope>
    <source>
        <strain evidence="3">JCM 4784</strain>
    </source>
</reference>
<dbReference type="AlphaFoldDB" id="A0A919DKL7"/>
<dbReference type="RefSeq" id="WP_190136264.1">
    <property type="nucleotide sequence ID" value="NZ_BNBT01000034.1"/>
</dbReference>
<accession>A0A919DKL7</accession>
<name>A0A919DKL7_9ACTN</name>
<dbReference type="GO" id="GO:0004081">
    <property type="term" value="F:bis(5'-nucleosyl)-tetraphosphatase (asymmetrical) activity"/>
    <property type="evidence" value="ECO:0007669"/>
    <property type="project" value="TreeGrafter"/>
</dbReference>
<dbReference type="InterPro" id="IPR020084">
    <property type="entry name" value="NUDIX_hydrolase_CS"/>
</dbReference>
<dbReference type="CDD" id="cd03673">
    <property type="entry name" value="NUDIX_Ap6A_hydrolase"/>
    <property type="match status" value="1"/>
</dbReference>
<dbReference type="InterPro" id="IPR051325">
    <property type="entry name" value="Nudix_hydrolase_domain"/>
</dbReference>
<dbReference type="Gene3D" id="3.90.79.10">
    <property type="entry name" value="Nucleoside Triphosphate Pyrophosphohydrolase"/>
    <property type="match status" value="1"/>
</dbReference>
<evidence type="ECO:0000256" key="1">
    <source>
        <dbReference type="ARBA" id="ARBA00022801"/>
    </source>
</evidence>
<dbReference type="GO" id="GO:0006754">
    <property type="term" value="P:ATP biosynthetic process"/>
    <property type="evidence" value="ECO:0007669"/>
    <property type="project" value="TreeGrafter"/>
</dbReference>
<sequence>MTTTLPEPVLAAGCVLWRRSTAPGGLELCLVHRPKYDDWSWPKGKLQPGESLLACALREVEEETGHRCVPGPALPTVHYLSNGRPKEVHYWAAESAGGHFTPSSEVDRVRWLPPDEARARLTRLRDSDLVPVLLDALRGAGAL</sequence>
<dbReference type="PROSITE" id="PS51462">
    <property type="entry name" value="NUDIX"/>
    <property type="match status" value="1"/>
</dbReference>
<evidence type="ECO:0000259" key="2">
    <source>
        <dbReference type="PROSITE" id="PS51462"/>
    </source>
</evidence>
<comment type="caution">
    <text evidence="3">The sequence shown here is derived from an EMBL/GenBank/DDBJ whole genome shotgun (WGS) entry which is preliminary data.</text>
</comment>
<gene>
    <name evidence="3" type="ORF">GCM10018785_28330</name>
</gene>
<dbReference type="GO" id="GO:0006167">
    <property type="term" value="P:AMP biosynthetic process"/>
    <property type="evidence" value="ECO:0007669"/>
    <property type="project" value="TreeGrafter"/>
</dbReference>